<dbReference type="InterPro" id="IPR001732">
    <property type="entry name" value="UDP-Glc/GDP-Man_DH_N"/>
</dbReference>
<comment type="catalytic activity">
    <reaction evidence="6">
        <text>UDP-N-acetyl-alpha-D-mannosamine + 2 NAD(+) + H2O = UDP-N-acetyl-alpha-D-mannosaminouronate + 2 NADH + 3 H(+)</text>
        <dbReference type="Rhea" id="RHEA:25780"/>
        <dbReference type="ChEBI" id="CHEBI:15377"/>
        <dbReference type="ChEBI" id="CHEBI:15378"/>
        <dbReference type="ChEBI" id="CHEBI:57540"/>
        <dbReference type="ChEBI" id="CHEBI:57945"/>
        <dbReference type="ChEBI" id="CHEBI:68623"/>
        <dbReference type="ChEBI" id="CHEBI:70731"/>
        <dbReference type="EC" id="1.1.1.336"/>
    </reaction>
</comment>
<dbReference type="Pfam" id="PF03720">
    <property type="entry name" value="UDPG_MGDP_dh_C"/>
    <property type="match status" value="1"/>
</dbReference>
<reference evidence="11" key="1">
    <citation type="submission" date="2016-10" db="EMBL/GenBank/DDBJ databases">
        <authorList>
            <person name="Varghese N."/>
            <person name="Submissions S."/>
        </authorList>
    </citation>
    <scope>NUCLEOTIDE SEQUENCE [LARGE SCALE GENOMIC DNA]</scope>
    <source>
        <strain evidence="11">CGMCC 1.12397</strain>
    </source>
</reference>
<dbReference type="InterPro" id="IPR017476">
    <property type="entry name" value="UDP-Glc/GDP-Man"/>
</dbReference>
<dbReference type="PANTHER" id="PTHR43491">
    <property type="entry name" value="UDP-N-ACETYL-D-MANNOSAMINE DEHYDROGENASE"/>
    <property type="match status" value="1"/>
</dbReference>
<dbReference type="Gene3D" id="3.40.50.720">
    <property type="entry name" value="NAD(P)-binding Rossmann-like Domain"/>
    <property type="match status" value="2"/>
</dbReference>
<dbReference type="InterPro" id="IPR028359">
    <property type="entry name" value="UDP_ManNAc/GlcNAc_DH"/>
</dbReference>
<reference evidence="10" key="2">
    <citation type="submission" date="2016-10" db="EMBL/GenBank/DDBJ databases">
        <authorList>
            <person name="de Groot N.N."/>
        </authorList>
    </citation>
    <scope>NUCLEOTIDE SEQUENCE [LARGE SCALE GENOMIC DNA]</scope>
    <source>
        <strain evidence="10">CGMCC 1.12397</strain>
    </source>
</reference>
<evidence type="ECO:0000256" key="3">
    <source>
        <dbReference type="ARBA" id="ARBA00023002"/>
    </source>
</evidence>
<dbReference type="RefSeq" id="WP_092539173.1">
    <property type="nucleotide sequence ID" value="NZ_FNKQ01000006.1"/>
</dbReference>
<accession>A0A1H1GI97</accession>
<dbReference type="SMART" id="SM00984">
    <property type="entry name" value="UDPG_MGDP_dh_C"/>
    <property type="match status" value="1"/>
</dbReference>
<dbReference type="PIRSF" id="PIRSF000124">
    <property type="entry name" value="UDPglc_GDPman_dh"/>
    <property type="match status" value="1"/>
</dbReference>
<evidence type="ECO:0000256" key="6">
    <source>
        <dbReference type="ARBA" id="ARBA00049130"/>
    </source>
</evidence>
<dbReference type="GO" id="GO:0051287">
    <property type="term" value="F:NAD binding"/>
    <property type="evidence" value="ECO:0007669"/>
    <property type="project" value="InterPro"/>
</dbReference>
<dbReference type="EMBL" id="QQST01000004">
    <property type="protein sequence ID" value="RDI69726.1"/>
    <property type="molecule type" value="Genomic_DNA"/>
</dbReference>
<sequence>MTGLYDAPLSEAERREAFLDGSVPVAVYGLGKMGLPLAGVYAETTGNVLGVDIDEDVVRGINDGECHVDREPGLDELVAEQVERGHLRATTAIDEAAAEAAHHVVIVPTPLTDDRTPDLSALEAVVRGIGSGIDPGDTVVVECTVPPGTCEQMVTSLVREEGGLEPGEYGVAFCPERTSSGRALKDIRGSHPKVVGGIDDESTRVAELVYGEITTNEVLPVSDATTAESVKLFEGLYRDVNIALANELARIRDELDIDVNEAIETANTQPFCDIHDPGPGVGGHCIPYYPYFVTTRVESETPLIHTAREVNDSMPEFTVRKVREELDATGRDAADATVLVLGLTYRPGVAETAATPAKPIIERLSGLGASVLAADPMLSGSDFEEFDATPVESDEVTETDPDAVVLVTPHEEFLTLDWDAFDDLVIIDGRDALGETETGHRVYTIGSG</sequence>
<reference evidence="9 12" key="3">
    <citation type="submission" date="2018-07" db="EMBL/GenBank/DDBJ databases">
        <title>Genome sequence of extremly halophilic archaeon Halopelagius longus strain BC12-B1.</title>
        <authorList>
            <person name="Zhang X."/>
        </authorList>
    </citation>
    <scope>NUCLEOTIDE SEQUENCE [LARGE SCALE GENOMIC DNA]</scope>
    <source>
        <strain evidence="9 12">BC12-B1</strain>
    </source>
</reference>
<dbReference type="GO" id="GO:0000271">
    <property type="term" value="P:polysaccharide biosynthetic process"/>
    <property type="evidence" value="ECO:0007669"/>
    <property type="project" value="InterPro"/>
</dbReference>
<evidence type="ECO:0000256" key="1">
    <source>
        <dbReference type="ARBA" id="ARBA00012935"/>
    </source>
</evidence>
<dbReference type="Proteomes" id="UP000199289">
    <property type="component" value="Unassembled WGS sequence"/>
</dbReference>
<evidence type="ECO:0000313" key="9">
    <source>
        <dbReference type="EMBL" id="RDI69726.1"/>
    </source>
</evidence>
<dbReference type="PIRSF" id="PIRSF500136">
    <property type="entry name" value="UDP_ManNAc_DH"/>
    <property type="match status" value="1"/>
</dbReference>
<proteinExistence type="inferred from homology"/>
<evidence type="ECO:0000256" key="2">
    <source>
        <dbReference type="ARBA" id="ARBA00016796"/>
    </source>
</evidence>
<dbReference type="Pfam" id="PF00984">
    <property type="entry name" value="UDPG_MGDP_dh"/>
    <property type="match status" value="1"/>
</dbReference>
<evidence type="ECO:0000256" key="5">
    <source>
        <dbReference type="ARBA" id="ARBA00030172"/>
    </source>
</evidence>
<dbReference type="NCBIfam" id="TIGR03026">
    <property type="entry name" value="NDP-sugDHase"/>
    <property type="match status" value="1"/>
</dbReference>
<dbReference type="EC" id="1.1.1.336" evidence="1"/>
<keyword evidence="3" id="KW-0560">Oxidoreductase</keyword>
<dbReference type="InterPro" id="IPR014027">
    <property type="entry name" value="UDP-Glc/GDP-Man_DH_C"/>
</dbReference>
<protein>
    <recommendedName>
        <fullName evidence="2">UDP-N-acetyl-D-mannosamine dehydrogenase</fullName>
        <ecNumber evidence="1">1.1.1.336</ecNumber>
    </recommendedName>
    <alternativeName>
        <fullName evidence="5">UDP-ManNAc 6-dehydrogenase</fullName>
    </alternativeName>
</protein>
<dbReference type="OrthoDB" id="372050at2157"/>
<dbReference type="InterPro" id="IPR036220">
    <property type="entry name" value="UDP-Glc/GDP-Man_DH_C_sf"/>
</dbReference>
<dbReference type="GO" id="GO:0016628">
    <property type="term" value="F:oxidoreductase activity, acting on the CH-CH group of donors, NAD or NADP as acceptor"/>
    <property type="evidence" value="ECO:0007669"/>
    <property type="project" value="InterPro"/>
</dbReference>
<feature type="domain" description="UDP-glucose/GDP-mannose dehydrogenase C-terminal" evidence="8">
    <location>
        <begin position="339"/>
        <end position="435"/>
    </location>
</feature>
<evidence type="ECO:0000259" key="8">
    <source>
        <dbReference type="SMART" id="SM00984"/>
    </source>
</evidence>
<dbReference type="GO" id="GO:0089714">
    <property type="term" value="F:UDP-N-acetyl-D-mannosamine dehydrogenase activity"/>
    <property type="evidence" value="ECO:0007669"/>
    <property type="project" value="UniProtKB-EC"/>
</dbReference>
<dbReference type="InterPro" id="IPR036291">
    <property type="entry name" value="NAD(P)-bd_dom_sf"/>
</dbReference>
<evidence type="ECO:0000313" key="11">
    <source>
        <dbReference type="Proteomes" id="UP000199289"/>
    </source>
</evidence>
<dbReference type="InterPro" id="IPR008927">
    <property type="entry name" value="6-PGluconate_DH-like_C_sf"/>
</dbReference>
<name>A0A1H1GI97_9EURY</name>
<dbReference type="EMBL" id="FNKQ01000006">
    <property type="protein sequence ID" value="SDR12910.1"/>
    <property type="molecule type" value="Genomic_DNA"/>
</dbReference>
<dbReference type="SUPFAM" id="SSF52413">
    <property type="entry name" value="UDP-glucose/GDP-mannose dehydrogenase C-terminal domain"/>
    <property type="match status" value="1"/>
</dbReference>
<evidence type="ECO:0000256" key="4">
    <source>
        <dbReference type="ARBA" id="ARBA00023027"/>
    </source>
</evidence>
<dbReference type="Pfam" id="PF03721">
    <property type="entry name" value="UDPG_MGDP_dh_N"/>
    <property type="match status" value="1"/>
</dbReference>
<keyword evidence="4" id="KW-0520">NAD</keyword>
<comment type="similarity">
    <text evidence="7">Belongs to the UDP-glucose/GDP-mannose dehydrogenase family.</text>
</comment>
<organism evidence="10 11">
    <name type="scientific">Halopelagius longus</name>
    <dbReference type="NCBI Taxonomy" id="1236180"/>
    <lineage>
        <taxon>Archaea</taxon>
        <taxon>Methanobacteriati</taxon>
        <taxon>Methanobacteriota</taxon>
        <taxon>Stenosarchaea group</taxon>
        <taxon>Halobacteria</taxon>
        <taxon>Halobacteriales</taxon>
        <taxon>Haloferacaceae</taxon>
    </lineage>
</organism>
<gene>
    <name evidence="9" type="ORF">DWB78_18320</name>
    <name evidence="10" type="ORF">SAMN05216278_3689</name>
</gene>
<dbReference type="Proteomes" id="UP000255421">
    <property type="component" value="Unassembled WGS sequence"/>
</dbReference>
<dbReference type="SUPFAM" id="SSF48179">
    <property type="entry name" value="6-phosphogluconate dehydrogenase C-terminal domain-like"/>
    <property type="match status" value="1"/>
</dbReference>
<dbReference type="InterPro" id="IPR014026">
    <property type="entry name" value="UDP-Glc/GDP-Man_DH_dimer"/>
</dbReference>
<dbReference type="AlphaFoldDB" id="A0A1H1GI97"/>
<dbReference type="SUPFAM" id="SSF51735">
    <property type="entry name" value="NAD(P)-binding Rossmann-fold domains"/>
    <property type="match status" value="1"/>
</dbReference>
<evidence type="ECO:0000313" key="10">
    <source>
        <dbReference type="EMBL" id="SDR12910.1"/>
    </source>
</evidence>
<dbReference type="PANTHER" id="PTHR43491:SF5">
    <property type="entry name" value="UDP-N-ACETYL-D-MANNOSAMINE DEHYDROGENASE"/>
    <property type="match status" value="1"/>
</dbReference>
<keyword evidence="12" id="KW-1185">Reference proteome</keyword>
<evidence type="ECO:0000256" key="7">
    <source>
        <dbReference type="PIRNR" id="PIRNR000124"/>
    </source>
</evidence>
<evidence type="ECO:0000313" key="12">
    <source>
        <dbReference type="Proteomes" id="UP000255421"/>
    </source>
</evidence>